<dbReference type="Gene3D" id="2.160.10.10">
    <property type="entry name" value="Hexapeptide repeat proteins"/>
    <property type="match status" value="1"/>
</dbReference>
<protein>
    <submittedName>
        <fullName evidence="1">Uncharacterized protein</fullName>
    </submittedName>
</protein>
<reference evidence="1" key="1">
    <citation type="journal article" date="2015" name="Nature">
        <title>Complex archaea that bridge the gap between prokaryotes and eukaryotes.</title>
        <authorList>
            <person name="Spang A."/>
            <person name="Saw J.H."/>
            <person name="Jorgensen S.L."/>
            <person name="Zaremba-Niedzwiedzka K."/>
            <person name="Martijn J."/>
            <person name="Lind A.E."/>
            <person name="van Eijk R."/>
            <person name="Schleper C."/>
            <person name="Guy L."/>
            <person name="Ettema T.J."/>
        </authorList>
    </citation>
    <scope>NUCLEOTIDE SEQUENCE</scope>
</reference>
<dbReference type="InterPro" id="IPR050179">
    <property type="entry name" value="Trans_hexapeptide_repeat"/>
</dbReference>
<dbReference type="InterPro" id="IPR011004">
    <property type="entry name" value="Trimer_LpxA-like_sf"/>
</dbReference>
<evidence type="ECO:0000313" key="1">
    <source>
        <dbReference type="EMBL" id="KKL62208.1"/>
    </source>
</evidence>
<sequence>MVFTNVLNPRSFIERKEEFKPTLVKKGATIGANATIVCGIEIGEYAFIGAGAVLTAIAPDYVLAHGSPAIIQGWVCKCGCKLSMMDLNEDGKWECKDGCGTKYIRYALDAIMKPLETL</sequence>
<comment type="caution">
    <text evidence="1">The sequence shown here is derived from an EMBL/GenBank/DDBJ whole genome shotgun (WGS) entry which is preliminary data.</text>
</comment>
<organism evidence="1">
    <name type="scientific">marine sediment metagenome</name>
    <dbReference type="NCBI Taxonomy" id="412755"/>
    <lineage>
        <taxon>unclassified sequences</taxon>
        <taxon>metagenomes</taxon>
        <taxon>ecological metagenomes</taxon>
    </lineage>
</organism>
<name>A0A0F9DKG5_9ZZZZ</name>
<proteinExistence type="predicted"/>
<dbReference type="PANTHER" id="PTHR43300:SF4">
    <property type="entry name" value="ACYL-[ACYL-CARRIER-PROTEIN]--UDP-N-ACETYLGLUCOSAMINE O-ACYLTRANSFERASE"/>
    <property type="match status" value="1"/>
</dbReference>
<dbReference type="SUPFAM" id="SSF51161">
    <property type="entry name" value="Trimeric LpxA-like enzymes"/>
    <property type="match status" value="1"/>
</dbReference>
<dbReference type="PANTHER" id="PTHR43300">
    <property type="entry name" value="ACETYLTRANSFERASE"/>
    <property type="match status" value="1"/>
</dbReference>
<dbReference type="InterPro" id="IPR001451">
    <property type="entry name" value="Hexapep"/>
</dbReference>
<dbReference type="EMBL" id="LAZR01028563">
    <property type="protein sequence ID" value="KKL62208.1"/>
    <property type="molecule type" value="Genomic_DNA"/>
</dbReference>
<accession>A0A0F9DKG5</accession>
<gene>
    <name evidence="1" type="ORF">LCGC14_2187480</name>
</gene>
<dbReference type="CDD" id="cd03358">
    <property type="entry name" value="LbH_WxcM_N_like"/>
    <property type="match status" value="1"/>
</dbReference>
<dbReference type="Pfam" id="PF00132">
    <property type="entry name" value="Hexapep"/>
    <property type="match status" value="1"/>
</dbReference>
<dbReference type="AlphaFoldDB" id="A0A0F9DKG5"/>